<feature type="domain" description="Cysteinyl-tRNA ligase anticodon binding" evidence="2">
    <location>
        <begin position="209"/>
        <end position="259"/>
    </location>
</feature>
<evidence type="ECO:0000256" key="1">
    <source>
        <dbReference type="SAM" id="Phobius"/>
    </source>
</evidence>
<reference evidence="4 5" key="1">
    <citation type="submission" date="2024-06" db="EMBL/GenBank/DDBJ databases">
        <title>The Natural Products Discovery Center: Release of the First 8490 Sequenced Strains for Exploring Actinobacteria Biosynthetic Diversity.</title>
        <authorList>
            <person name="Kalkreuter E."/>
            <person name="Kautsar S.A."/>
            <person name="Yang D."/>
            <person name="Bader C.D."/>
            <person name="Teijaro C.N."/>
            <person name="Fluegel L."/>
            <person name="Davis C.M."/>
            <person name="Simpson J.R."/>
            <person name="Lauterbach L."/>
            <person name="Steele A.D."/>
            <person name="Gui C."/>
            <person name="Meng S."/>
            <person name="Li G."/>
            <person name="Viehrig K."/>
            <person name="Ye F."/>
            <person name="Su P."/>
            <person name="Kiefer A.F."/>
            <person name="Nichols A."/>
            <person name="Cepeda A.J."/>
            <person name="Yan W."/>
            <person name="Fan B."/>
            <person name="Jiang Y."/>
            <person name="Adhikari A."/>
            <person name="Zheng C.-J."/>
            <person name="Schuster L."/>
            <person name="Cowan T.M."/>
            <person name="Smanski M.J."/>
            <person name="Chevrette M.G."/>
            <person name="De Carvalho L.P.S."/>
            <person name="Shen B."/>
        </authorList>
    </citation>
    <scope>NUCLEOTIDE SEQUENCE [LARGE SCALE GENOMIC DNA]</scope>
    <source>
        <strain evidence="4 5">NPDC046838</strain>
    </source>
</reference>
<proteinExistence type="predicted"/>
<dbReference type="EMBL" id="JBEYXV010000005">
    <property type="protein sequence ID" value="MEU6821365.1"/>
    <property type="molecule type" value="Genomic_DNA"/>
</dbReference>
<gene>
    <name evidence="4" type="ORF">ABZ921_12090</name>
</gene>
<dbReference type="InterPro" id="IPR056411">
    <property type="entry name" value="CysS_C"/>
</dbReference>
<name>A0ABV3BKW3_9ACTN</name>
<keyword evidence="1" id="KW-0472">Membrane</keyword>
<keyword evidence="1" id="KW-0812">Transmembrane</keyword>
<protein>
    <submittedName>
        <fullName evidence="4">Uncharacterized protein</fullName>
    </submittedName>
</protein>
<comment type="caution">
    <text evidence="4">The sequence shown here is derived from an EMBL/GenBank/DDBJ whole genome shotgun (WGS) entry which is preliminary data.</text>
</comment>
<dbReference type="RefSeq" id="WP_359347513.1">
    <property type="nucleotide sequence ID" value="NZ_JBEYXV010000005.1"/>
</dbReference>
<feature type="transmembrane region" description="Helical" evidence="1">
    <location>
        <begin position="97"/>
        <end position="120"/>
    </location>
</feature>
<evidence type="ECO:0000313" key="5">
    <source>
        <dbReference type="Proteomes" id="UP001551176"/>
    </source>
</evidence>
<evidence type="ECO:0000259" key="2">
    <source>
        <dbReference type="Pfam" id="PF23493"/>
    </source>
</evidence>
<keyword evidence="1" id="KW-1133">Transmembrane helix</keyword>
<dbReference type="Pfam" id="PF23494">
    <property type="entry name" value="bPH_10"/>
    <property type="match status" value="1"/>
</dbReference>
<evidence type="ECO:0000259" key="3">
    <source>
        <dbReference type="Pfam" id="PF23494"/>
    </source>
</evidence>
<accession>A0ABV3BKW3</accession>
<evidence type="ECO:0000313" key="4">
    <source>
        <dbReference type="EMBL" id="MEU6821365.1"/>
    </source>
</evidence>
<dbReference type="Proteomes" id="UP001551176">
    <property type="component" value="Unassembled WGS sequence"/>
</dbReference>
<dbReference type="InterPro" id="IPR057798">
    <property type="entry name" value="PH_YqeB"/>
</dbReference>
<organism evidence="4 5">
    <name type="scientific">Streptomyces atriruber</name>
    <dbReference type="NCBI Taxonomy" id="545121"/>
    <lineage>
        <taxon>Bacteria</taxon>
        <taxon>Bacillati</taxon>
        <taxon>Actinomycetota</taxon>
        <taxon>Actinomycetes</taxon>
        <taxon>Kitasatosporales</taxon>
        <taxon>Streptomycetaceae</taxon>
        <taxon>Streptomyces</taxon>
    </lineage>
</organism>
<sequence>MPGKEHSEVRGEAHGEVGDARYGEVRHGEVRDARHGEVRGRTTELGHPWSDLLLLLVGTPLVGLLLGLSLPRLARWVSGSPVLPWRDGVEFLGRLDAPWQIGLFVAAGLVVGVLLVLTALSEDMRLKLTDERVHVEQDSRSRTFERADVSAVFLDGRQLVLLGTDSGQLVRGEPASRAATLAEAFRAHGYPWQDADPHASQFRRWIPGTPDLPAEIHALLAARKAARERKAPRDAGDLVDTVRGLGYVVRDEGAEQYWRPLAGA</sequence>
<feature type="domain" description="YqeB PH" evidence="3">
    <location>
        <begin position="43"/>
        <end position="193"/>
    </location>
</feature>
<feature type="transmembrane region" description="Helical" evidence="1">
    <location>
        <begin position="52"/>
        <end position="77"/>
    </location>
</feature>
<dbReference type="Pfam" id="PF23493">
    <property type="entry name" value="CysS_C"/>
    <property type="match status" value="1"/>
</dbReference>
<keyword evidence="5" id="KW-1185">Reference proteome</keyword>